<dbReference type="GeneID" id="53317561"/>
<keyword evidence="1" id="KW-0614">Plasmid</keyword>
<proteinExistence type="predicted"/>
<sequence length="255" mass="28466">MTSDEDHWVDLTLEEILQRKPELEVHLVSLTQFRQAIGDTWDRVGAKAIMLAEATLRKVAGHGNPVRVFGEEGVFLLAFPRLSELEGRRRATEAAIAVGQKLVGARFRIVGNGMSAPLVCLASSKGNNLLDPQGDFKEQTILAMETEATPLAESAAVNDADPTAQAGHDSTDLFISMASSDSNDPEWSPIDHETDRHDNEISTIDTNSKLSHYNPKWRTMKHKSRKESIQLIPIDHKTNKKEYFNEWVPIKKDNI</sequence>
<reference evidence="1 2" key="1">
    <citation type="submission" date="2016-02" db="EMBL/GenBank/DDBJ databases">
        <title>Complete Genome of H5569, the type strain of the newly described species Haematospirillium jordaniae.</title>
        <authorList>
            <person name="Nicholson A.C."/>
            <person name="Humrighouse B.W."/>
            <person name="Loparov V."/>
            <person name="McQuiston J.R."/>
        </authorList>
    </citation>
    <scope>NUCLEOTIDE SEQUENCE [LARGE SCALE GENOMIC DNA]</scope>
    <source>
        <strain evidence="1 2">H5569</strain>
        <plasmid evidence="2">Plasmid unnamed 2</plasmid>
    </source>
</reference>
<dbReference type="Proteomes" id="UP000076066">
    <property type="component" value="Plasmid unnamed 2"/>
</dbReference>
<dbReference type="OrthoDB" id="8436846at2"/>
<organism evidence="1 2">
    <name type="scientific">Haematospirillum jordaniae</name>
    <dbReference type="NCBI Taxonomy" id="1549855"/>
    <lineage>
        <taxon>Bacteria</taxon>
        <taxon>Pseudomonadati</taxon>
        <taxon>Pseudomonadota</taxon>
        <taxon>Alphaproteobacteria</taxon>
        <taxon>Rhodospirillales</taxon>
        <taxon>Novispirillaceae</taxon>
        <taxon>Haematospirillum</taxon>
    </lineage>
</organism>
<gene>
    <name evidence="1" type="ORF">AY555_10405</name>
</gene>
<name>A0A143DGA6_9PROT</name>
<protein>
    <submittedName>
        <fullName evidence="1">Uncharacterized protein</fullName>
    </submittedName>
</protein>
<geneLocation type="plasmid" evidence="1 2">
    <name>unnamed 2</name>
</geneLocation>
<evidence type="ECO:0000313" key="2">
    <source>
        <dbReference type="Proteomes" id="UP000076066"/>
    </source>
</evidence>
<keyword evidence="2" id="KW-1185">Reference proteome</keyword>
<dbReference type="RefSeq" id="WP_066137067.1">
    <property type="nucleotide sequence ID" value="NZ_CP014527.1"/>
</dbReference>
<dbReference type="AlphaFoldDB" id="A0A143DGA6"/>
<dbReference type="KEGG" id="hjo:AY555_10405"/>
<accession>A0A143DGA6</accession>
<dbReference type="EMBL" id="CP014527">
    <property type="protein sequence ID" value="AMW35782.1"/>
    <property type="molecule type" value="Genomic_DNA"/>
</dbReference>
<evidence type="ECO:0000313" key="1">
    <source>
        <dbReference type="EMBL" id="AMW35782.1"/>
    </source>
</evidence>